<dbReference type="PANTHER" id="PTHR30055">
    <property type="entry name" value="HTH-TYPE TRANSCRIPTIONAL REGULATOR RUTR"/>
    <property type="match status" value="1"/>
</dbReference>
<dbReference type="EMBL" id="JBEOZM010000006">
    <property type="protein sequence ID" value="MER6269078.1"/>
    <property type="molecule type" value="Genomic_DNA"/>
</dbReference>
<reference evidence="6 7" key="1">
    <citation type="submission" date="2024-06" db="EMBL/GenBank/DDBJ databases">
        <title>The Natural Products Discovery Center: Release of the First 8490 Sequenced Strains for Exploring Actinobacteria Biosynthetic Diversity.</title>
        <authorList>
            <person name="Kalkreuter E."/>
            <person name="Kautsar S.A."/>
            <person name="Yang D."/>
            <person name="Bader C.D."/>
            <person name="Teijaro C.N."/>
            <person name="Fluegel L."/>
            <person name="Davis C.M."/>
            <person name="Simpson J.R."/>
            <person name="Lauterbach L."/>
            <person name="Steele A.D."/>
            <person name="Gui C."/>
            <person name="Meng S."/>
            <person name="Li G."/>
            <person name="Viehrig K."/>
            <person name="Ye F."/>
            <person name="Su P."/>
            <person name="Kiefer A.F."/>
            <person name="Nichols A."/>
            <person name="Cepeda A.J."/>
            <person name="Yan W."/>
            <person name="Fan B."/>
            <person name="Jiang Y."/>
            <person name="Adhikari A."/>
            <person name="Zheng C.-J."/>
            <person name="Schuster L."/>
            <person name="Cowan T.M."/>
            <person name="Smanski M.J."/>
            <person name="Chevrette M.G."/>
            <person name="De Carvalho L.P.S."/>
            <person name="Shen B."/>
        </authorList>
    </citation>
    <scope>NUCLEOTIDE SEQUENCE [LARGE SCALE GENOMIC DNA]</scope>
    <source>
        <strain evidence="6 7">NPDC001694</strain>
    </source>
</reference>
<evidence type="ECO:0000313" key="6">
    <source>
        <dbReference type="EMBL" id="MER6269078.1"/>
    </source>
</evidence>
<evidence type="ECO:0000256" key="2">
    <source>
        <dbReference type="ARBA" id="ARBA00023125"/>
    </source>
</evidence>
<organism evidence="6 7">
    <name type="scientific">Streptomyces sp. 900105755</name>
    <dbReference type="NCBI Taxonomy" id="3154389"/>
    <lineage>
        <taxon>Bacteria</taxon>
        <taxon>Bacillati</taxon>
        <taxon>Actinomycetota</taxon>
        <taxon>Actinomycetes</taxon>
        <taxon>Kitasatosporales</taxon>
        <taxon>Streptomycetaceae</taxon>
        <taxon>Streptomyces</taxon>
    </lineage>
</organism>
<keyword evidence="3" id="KW-0804">Transcription</keyword>
<evidence type="ECO:0000256" key="4">
    <source>
        <dbReference type="PROSITE-ProRule" id="PRU00335"/>
    </source>
</evidence>
<dbReference type="PANTHER" id="PTHR30055:SF234">
    <property type="entry name" value="HTH-TYPE TRANSCRIPTIONAL REGULATOR BETI"/>
    <property type="match status" value="1"/>
</dbReference>
<dbReference type="Pfam" id="PF00440">
    <property type="entry name" value="TetR_N"/>
    <property type="match status" value="1"/>
</dbReference>
<dbReference type="InterPro" id="IPR001647">
    <property type="entry name" value="HTH_TetR"/>
</dbReference>
<comment type="caution">
    <text evidence="6">The sequence shown here is derived from an EMBL/GenBank/DDBJ whole genome shotgun (WGS) entry which is preliminary data.</text>
</comment>
<dbReference type="SUPFAM" id="SSF46689">
    <property type="entry name" value="Homeodomain-like"/>
    <property type="match status" value="1"/>
</dbReference>
<dbReference type="InterPro" id="IPR050109">
    <property type="entry name" value="HTH-type_TetR-like_transc_reg"/>
</dbReference>
<dbReference type="RefSeq" id="WP_351957617.1">
    <property type="nucleotide sequence ID" value="NZ_JBEOZM010000006.1"/>
</dbReference>
<dbReference type="InterPro" id="IPR036271">
    <property type="entry name" value="Tet_transcr_reg_TetR-rel_C_sf"/>
</dbReference>
<keyword evidence="2 4" id="KW-0238">DNA-binding</keyword>
<dbReference type="Proteomes" id="UP001490365">
    <property type="component" value="Unassembled WGS sequence"/>
</dbReference>
<dbReference type="Pfam" id="PF21597">
    <property type="entry name" value="TetR_C_43"/>
    <property type="match status" value="1"/>
</dbReference>
<dbReference type="SUPFAM" id="SSF48498">
    <property type="entry name" value="Tetracyclin repressor-like, C-terminal domain"/>
    <property type="match status" value="1"/>
</dbReference>
<feature type="domain" description="HTH tetR-type" evidence="5">
    <location>
        <begin position="15"/>
        <end position="74"/>
    </location>
</feature>
<dbReference type="InterPro" id="IPR049445">
    <property type="entry name" value="TetR_SbtR-like_C"/>
</dbReference>
<proteinExistence type="predicted"/>
<accession>A0ABV1TGB6</accession>
<evidence type="ECO:0000313" key="7">
    <source>
        <dbReference type="Proteomes" id="UP001490365"/>
    </source>
</evidence>
<dbReference type="InterPro" id="IPR009057">
    <property type="entry name" value="Homeodomain-like_sf"/>
</dbReference>
<protein>
    <submittedName>
        <fullName evidence="6">TetR family transcriptional regulator</fullName>
    </submittedName>
</protein>
<feature type="DNA-binding region" description="H-T-H motif" evidence="4">
    <location>
        <begin position="37"/>
        <end position="56"/>
    </location>
</feature>
<dbReference type="PRINTS" id="PR00455">
    <property type="entry name" value="HTHTETR"/>
</dbReference>
<name>A0ABV1TGB6_9ACTN</name>
<dbReference type="Gene3D" id="1.10.357.10">
    <property type="entry name" value="Tetracycline Repressor, domain 2"/>
    <property type="match status" value="1"/>
</dbReference>
<evidence type="ECO:0000259" key="5">
    <source>
        <dbReference type="PROSITE" id="PS50977"/>
    </source>
</evidence>
<evidence type="ECO:0000256" key="3">
    <source>
        <dbReference type="ARBA" id="ARBA00023163"/>
    </source>
</evidence>
<keyword evidence="1" id="KW-0805">Transcription regulation</keyword>
<evidence type="ECO:0000256" key="1">
    <source>
        <dbReference type="ARBA" id="ARBA00023015"/>
    </source>
</evidence>
<keyword evidence="7" id="KW-1185">Reference proteome</keyword>
<dbReference type="PROSITE" id="PS50977">
    <property type="entry name" value="HTH_TETR_2"/>
    <property type="match status" value="1"/>
</dbReference>
<gene>
    <name evidence="6" type="ORF">ABT211_17525</name>
</gene>
<sequence>MTPDTTQRPLRADAERNRRLIMETAERMFAERGAVATLNEIAHEAGVGVGTVYRRFTDLQTLVDALFTERFTTFLEVAAAAAEQPDPGRALRHYLLEAARRRAQDRALEVILAHADITAEPIARMRDDLGRHVDGLAERAVAAGAVREDFASADVYAFLLMIGTVADRTEDVAPDAWRRYAELLLTGFGLAQDPGPKDSAPRPPVLTDAQALQIWPKRTASES</sequence>